<evidence type="ECO:0000256" key="2">
    <source>
        <dbReference type="ARBA" id="ARBA00022723"/>
    </source>
</evidence>
<evidence type="ECO:0000256" key="1">
    <source>
        <dbReference type="ARBA" id="ARBA00022670"/>
    </source>
</evidence>
<dbReference type="PANTHER" id="PTHR30471:SF3">
    <property type="entry name" value="UPF0758 PROTEIN YEES-RELATED"/>
    <property type="match status" value="1"/>
</dbReference>
<organism evidence="8 9">
    <name type="scientific">Sphingopyxis indica</name>
    <dbReference type="NCBI Taxonomy" id="436663"/>
    <lineage>
        <taxon>Bacteria</taxon>
        <taxon>Pseudomonadati</taxon>
        <taxon>Pseudomonadota</taxon>
        <taxon>Alphaproteobacteria</taxon>
        <taxon>Sphingomonadales</taxon>
        <taxon>Sphingomonadaceae</taxon>
        <taxon>Sphingopyxis</taxon>
    </lineage>
</organism>
<evidence type="ECO:0000256" key="4">
    <source>
        <dbReference type="ARBA" id="ARBA00022833"/>
    </source>
</evidence>
<evidence type="ECO:0000313" key="8">
    <source>
        <dbReference type="EMBL" id="SNT14237.1"/>
    </source>
</evidence>
<feature type="region of interest" description="Disordered" evidence="6">
    <location>
        <begin position="125"/>
        <end position="147"/>
    </location>
</feature>
<dbReference type="PROSITE" id="PS01302">
    <property type="entry name" value="UPF0758"/>
    <property type="match status" value="1"/>
</dbReference>
<dbReference type="Gene3D" id="3.40.140.10">
    <property type="entry name" value="Cytidine Deaminase, domain 2"/>
    <property type="match status" value="1"/>
</dbReference>
<dbReference type="EMBL" id="FZPA01000013">
    <property type="protein sequence ID" value="SNT14237.1"/>
    <property type="molecule type" value="Genomic_DNA"/>
</dbReference>
<dbReference type="InterPro" id="IPR037518">
    <property type="entry name" value="MPN"/>
</dbReference>
<dbReference type="Pfam" id="PF04002">
    <property type="entry name" value="RadC"/>
    <property type="match status" value="1"/>
</dbReference>
<protein>
    <submittedName>
        <fullName evidence="8">DNA repair protein RadC</fullName>
    </submittedName>
</protein>
<keyword evidence="4" id="KW-0862">Zinc</keyword>
<name>A0A239K7A4_9SPHN</name>
<evidence type="ECO:0000256" key="6">
    <source>
        <dbReference type="SAM" id="MobiDB-lite"/>
    </source>
</evidence>
<dbReference type="RefSeq" id="WP_197411993.1">
    <property type="nucleotide sequence ID" value="NZ_FZPA01000013.1"/>
</dbReference>
<accession>A0A239K7A4</accession>
<dbReference type="InterPro" id="IPR020891">
    <property type="entry name" value="UPF0758_CS"/>
</dbReference>
<evidence type="ECO:0000313" key="9">
    <source>
        <dbReference type="Proteomes" id="UP000198339"/>
    </source>
</evidence>
<keyword evidence="9" id="KW-1185">Reference proteome</keyword>
<dbReference type="InterPro" id="IPR036390">
    <property type="entry name" value="WH_DNA-bd_sf"/>
</dbReference>
<dbReference type="InterPro" id="IPR036388">
    <property type="entry name" value="WH-like_DNA-bd_sf"/>
</dbReference>
<gene>
    <name evidence="8" type="ORF">SAMN06295955_11321</name>
</gene>
<reference evidence="8 9" key="1">
    <citation type="submission" date="2017-06" db="EMBL/GenBank/DDBJ databases">
        <authorList>
            <person name="Kim H.J."/>
            <person name="Triplett B.A."/>
        </authorList>
    </citation>
    <scope>NUCLEOTIDE SEQUENCE [LARGE SCALE GENOMIC DNA]</scope>
    <source>
        <strain evidence="8 9">DS15</strain>
    </source>
</reference>
<dbReference type="PROSITE" id="PS50249">
    <property type="entry name" value="MPN"/>
    <property type="match status" value="1"/>
</dbReference>
<dbReference type="PANTHER" id="PTHR30471">
    <property type="entry name" value="DNA REPAIR PROTEIN RADC"/>
    <property type="match status" value="1"/>
</dbReference>
<keyword evidence="2" id="KW-0479">Metal-binding</keyword>
<evidence type="ECO:0000256" key="3">
    <source>
        <dbReference type="ARBA" id="ARBA00022801"/>
    </source>
</evidence>
<proteinExistence type="predicted"/>
<dbReference type="GO" id="GO:0046872">
    <property type="term" value="F:metal ion binding"/>
    <property type="evidence" value="ECO:0007669"/>
    <property type="project" value="UniProtKB-KW"/>
</dbReference>
<feature type="domain" description="MPN" evidence="7">
    <location>
        <begin position="10"/>
        <end position="132"/>
    </location>
</feature>
<keyword evidence="5" id="KW-0482">Metalloprotease</keyword>
<dbReference type="InterPro" id="IPR025657">
    <property type="entry name" value="RadC_JAB"/>
</dbReference>
<dbReference type="GO" id="GO:0006508">
    <property type="term" value="P:proteolysis"/>
    <property type="evidence" value="ECO:0007669"/>
    <property type="project" value="UniProtKB-KW"/>
</dbReference>
<dbReference type="SUPFAM" id="SSF46785">
    <property type="entry name" value="Winged helix' DNA-binding domain"/>
    <property type="match status" value="1"/>
</dbReference>
<keyword evidence="3" id="KW-0378">Hydrolase</keyword>
<dbReference type="InterPro" id="IPR001405">
    <property type="entry name" value="UPF0758"/>
</dbReference>
<evidence type="ECO:0000256" key="5">
    <source>
        <dbReference type="ARBA" id="ARBA00023049"/>
    </source>
</evidence>
<keyword evidence="1" id="KW-0645">Protease</keyword>
<dbReference type="GO" id="GO:0008237">
    <property type="term" value="F:metallopeptidase activity"/>
    <property type="evidence" value="ECO:0007669"/>
    <property type="project" value="UniProtKB-KW"/>
</dbReference>
<dbReference type="Gene3D" id="1.10.10.10">
    <property type="entry name" value="Winged helix-like DNA-binding domain superfamily/Winged helix DNA-binding domain"/>
    <property type="match status" value="1"/>
</dbReference>
<sequence length="268" mass="29680">MRAELLGRVIEPSSPKLIEYFKTSMGALPEEILRVLFLDASRRLVADEQMQHGSVRQLALYPRTIFRRALELDAAAILLVHNHPSGDPTPSDSDIRVTELLRGIGRALDVELIDHIIVTQREHHRLAAGKAPPRGRPGPPLTLGDGHRDRIETEKGVADLALANARRTLRRRLLRKQLLGNDELFGEPAWDMLIDLFIHEGEAKPVSTSSLGIASGLGMSSALRLVQRLCDAELLVRTSDPADGRRNFIQLAPEVAHRLTAYFAAGEE</sequence>
<dbReference type="CDD" id="cd08071">
    <property type="entry name" value="MPN_DUF2466"/>
    <property type="match status" value="1"/>
</dbReference>
<evidence type="ECO:0000259" key="7">
    <source>
        <dbReference type="PROSITE" id="PS50249"/>
    </source>
</evidence>
<dbReference type="AlphaFoldDB" id="A0A239K7A4"/>
<dbReference type="Proteomes" id="UP000198339">
    <property type="component" value="Unassembled WGS sequence"/>
</dbReference>